<keyword evidence="10" id="KW-1185">Reference proteome</keyword>
<dbReference type="InterPro" id="IPR028082">
    <property type="entry name" value="Peripla_BP_I"/>
</dbReference>
<dbReference type="Gene3D" id="3.40.50.2300">
    <property type="match status" value="2"/>
</dbReference>
<proteinExistence type="inferred from homology"/>
<accession>A0ABT1NDR4</accession>
<dbReference type="Proteomes" id="UP001651880">
    <property type="component" value="Unassembled WGS sequence"/>
</dbReference>
<feature type="domain" description="ABC transporter substrate-binding protein PnrA-like" evidence="8">
    <location>
        <begin position="49"/>
        <end position="339"/>
    </location>
</feature>
<feature type="signal peptide" evidence="7">
    <location>
        <begin position="1"/>
        <end position="22"/>
    </location>
</feature>
<evidence type="ECO:0000313" key="10">
    <source>
        <dbReference type="Proteomes" id="UP001651880"/>
    </source>
</evidence>
<evidence type="ECO:0000256" key="2">
    <source>
        <dbReference type="ARBA" id="ARBA00008610"/>
    </source>
</evidence>
<dbReference type="PANTHER" id="PTHR34296:SF2">
    <property type="entry name" value="ABC TRANSPORTER GUANOSINE-BINDING PROTEIN NUPN"/>
    <property type="match status" value="1"/>
</dbReference>
<feature type="chain" id="PRO_5046428228" evidence="7">
    <location>
        <begin position="23"/>
        <end position="346"/>
    </location>
</feature>
<evidence type="ECO:0000256" key="7">
    <source>
        <dbReference type="SAM" id="SignalP"/>
    </source>
</evidence>
<dbReference type="RefSeq" id="WP_255226910.1">
    <property type="nucleotide sequence ID" value="NZ_JAJEKE010000005.1"/>
</dbReference>
<dbReference type="Pfam" id="PF02608">
    <property type="entry name" value="Bmp"/>
    <property type="match status" value="1"/>
</dbReference>
<keyword evidence="4 7" id="KW-0732">Signal</keyword>
<evidence type="ECO:0000256" key="6">
    <source>
        <dbReference type="ARBA" id="ARBA00023288"/>
    </source>
</evidence>
<sequence length="346" mass="38744">MLKRKNLLLLVVLILSLSMVFAGCGGNNNAAKEPEQKEEDTPKTVKVGAMFSIPDPEHAGGWDRAHYKGLMMLKDEYDWEVSVAENVPYPKISETALNYLDKDYDMIIYPDNGMIESWKELSPKYPDRWMMMTSMADELPDSPKVAAFAPNFYEYGNMVGIAAAKASKTGTIGLLGGSPIPVLKSLFSGIIEGAKYVNPDAEVIVFWAGDWMDTAKHREMTLLEIQKGADVIFTVTGPAAKGVYEAAESKDAKVIGYCWDLYEDNPKAIMTSLMLDTPMMYREVAENYTNGTLEKKIYDLGSKYFKFADFRGSIPAEVEKDILETTEKFRNGEIEIPVNIHEEIMK</sequence>
<dbReference type="PANTHER" id="PTHR34296">
    <property type="entry name" value="TRANSCRIPTIONAL ACTIVATOR PROTEIN MED"/>
    <property type="match status" value="1"/>
</dbReference>
<dbReference type="InterPro" id="IPR050957">
    <property type="entry name" value="BMP_lipoprotein"/>
</dbReference>
<dbReference type="EMBL" id="JAJEKE010000005">
    <property type="protein sequence ID" value="MCQ1529390.1"/>
    <property type="molecule type" value="Genomic_DNA"/>
</dbReference>
<evidence type="ECO:0000256" key="5">
    <source>
        <dbReference type="ARBA" id="ARBA00023136"/>
    </source>
</evidence>
<keyword evidence="5" id="KW-0472">Membrane</keyword>
<comment type="similarity">
    <text evidence="2">Belongs to the BMP lipoprotein family.</text>
</comment>
<evidence type="ECO:0000256" key="4">
    <source>
        <dbReference type="ARBA" id="ARBA00022729"/>
    </source>
</evidence>
<evidence type="ECO:0000256" key="1">
    <source>
        <dbReference type="ARBA" id="ARBA00004193"/>
    </source>
</evidence>
<keyword evidence="3" id="KW-1003">Cell membrane</keyword>
<evidence type="ECO:0000259" key="8">
    <source>
        <dbReference type="Pfam" id="PF02608"/>
    </source>
</evidence>
<organism evidence="9 10">
    <name type="scientific">Lutispora saccharofermentans</name>
    <dbReference type="NCBI Taxonomy" id="3024236"/>
    <lineage>
        <taxon>Bacteria</taxon>
        <taxon>Bacillati</taxon>
        <taxon>Bacillota</taxon>
        <taxon>Clostridia</taxon>
        <taxon>Lutisporales</taxon>
        <taxon>Lutisporaceae</taxon>
        <taxon>Lutispora</taxon>
    </lineage>
</organism>
<name>A0ABT1NDR4_9FIRM</name>
<dbReference type="InterPro" id="IPR003760">
    <property type="entry name" value="PnrA-like"/>
</dbReference>
<dbReference type="PROSITE" id="PS51257">
    <property type="entry name" value="PROKAR_LIPOPROTEIN"/>
    <property type="match status" value="1"/>
</dbReference>
<gene>
    <name evidence="9" type="ORF">LJD61_07465</name>
</gene>
<keyword evidence="6" id="KW-0449">Lipoprotein</keyword>
<reference evidence="9 10" key="1">
    <citation type="submission" date="2021-10" db="EMBL/GenBank/DDBJ databases">
        <title>Lutispora strain m25 sp. nov., a thermophilic, non-spore-forming bacterium isolated from a lab-scale methanogenic bioreactor digesting anaerobic sludge.</title>
        <authorList>
            <person name="El Houari A."/>
            <person name="Mcdonald J."/>
        </authorList>
    </citation>
    <scope>NUCLEOTIDE SEQUENCE [LARGE SCALE GENOMIC DNA]</scope>
    <source>
        <strain evidence="10">m25</strain>
    </source>
</reference>
<comment type="caution">
    <text evidence="9">The sequence shown here is derived from an EMBL/GenBank/DDBJ whole genome shotgun (WGS) entry which is preliminary data.</text>
</comment>
<protein>
    <submittedName>
        <fullName evidence="9">BMP family protein</fullName>
    </submittedName>
</protein>
<dbReference type="SUPFAM" id="SSF53822">
    <property type="entry name" value="Periplasmic binding protein-like I"/>
    <property type="match status" value="1"/>
</dbReference>
<dbReference type="CDD" id="cd06304">
    <property type="entry name" value="PBP1_BmpA_Med_PnrA-like"/>
    <property type="match status" value="1"/>
</dbReference>
<evidence type="ECO:0000256" key="3">
    <source>
        <dbReference type="ARBA" id="ARBA00022475"/>
    </source>
</evidence>
<comment type="subcellular location">
    <subcellularLocation>
        <location evidence="1">Cell membrane</location>
        <topology evidence="1">Lipid-anchor</topology>
    </subcellularLocation>
</comment>
<evidence type="ECO:0000313" key="9">
    <source>
        <dbReference type="EMBL" id="MCQ1529390.1"/>
    </source>
</evidence>